<organism evidence="10">
    <name type="scientific">Lentimicrobium saccharophilum</name>
    <dbReference type="NCBI Taxonomy" id="1678841"/>
    <lineage>
        <taxon>Bacteria</taxon>
        <taxon>Pseudomonadati</taxon>
        <taxon>Bacteroidota</taxon>
        <taxon>Bacteroidia</taxon>
        <taxon>Bacteroidales</taxon>
        <taxon>Lentimicrobiaceae</taxon>
        <taxon>Lentimicrobium</taxon>
    </lineage>
</organism>
<feature type="transmembrane region" description="Helical" evidence="8">
    <location>
        <begin position="249"/>
        <end position="270"/>
    </location>
</feature>
<keyword evidence="7 8" id="KW-0472">Membrane</keyword>
<evidence type="ECO:0000256" key="2">
    <source>
        <dbReference type="ARBA" id="ARBA00022475"/>
    </source>
</evidence>
<feature type="transmembrane region" description="Helical" evidence="8">
    <location>
        <begin position="157"/>
        <end position="186"/>
    </location>
</feature>
<feature type="transmembrane region" description="Helical" evidence="8">
    <location>
        <begin position="12"/>
        <end position="31"/>
    </location>
</feature>
<dbReference type="Proteomes" id="UP000053091">
    <property type="component" value="Unassembled WGS sequence"/>
</dbReference>
<feature type="transmembrane region" description="Helical" evidence="8">
    <location>
        <begin position="198"/>
        <end position="219"/>
    </location>
</feature>
<dbReference type="AlphaFoldDB" id="A0A0S7C034"/>
<sequence>MSPNVKVPVRLPIPLALSFVLFVLLMFSSFVKPYGFFIDEVYFLSCARRPAWGYIDQPPLSLALLAAVQWLFGENTFAVRLLPALSMAATVFVTGLITRRLGGGPFSLLLACLGVMVMPVFLIFGSFYSMNAFEPLIWTGVVYFVVKMVQDNDPRNWLAIGILSGIGLQNKHTFVLYGFALVIGILISGRRRLLFNRWILWGGLAAFVILLPNLIWQVANGFPSLELYRNSFTGKNIEKSPLQILTEQIIFVNPATFPLWFAGVIALIFRKGRDFRLMLYAYLFLMAVMIAGQSSRPDRIASIYTFFMAFGAVAMEHTLKKAWQRGVQVSLIVVMLAGGVLLAPVFAPLLPPDRLKAHIAWLGLKMDIEEGKKGEPIPQWLADRLGWHELAVEVAGVYHALPPAERQHAVIISSNYGHAGALELYGPELGLPAVYATHNAFHTWGPPPDSVKTYIAVAVNIEKVKTMFESVEKAAVVFCPDCTRPQREMPVYILRGPKFSVEKEWKGFRIYG</sequence>
<dbReference type="GO" id="GO:0016763">
    <property type="term" value="F:pentosyltransferase activity"/>
    <property type="evidence" value="ECO:0007669"/>
    <property type="project" value="TreeGrafter"/>
</dbReference>
<dbReference type="InterPro" id="IPR038731">
    <property type="entry name" value="RgtA/B/C-like"/>
</dbReference>
<evidence type="ECO:0000256" key="6">
    <source>
        <dbReference type="ARBA" id="ARBA00022989"/>
    </source>
</evidence>
<accession>A0A0S7C034</accession>
<evidence type="ECO:0000256" key="7">
    <source>
        <dbReference type="ARBA" id="ARBA00023136"/>
    </source>
</evidence>
<keyword evidence="3 10" id="KW-0328">Glycosyltransferase</keyword>
<feature type="transmembrane region" description="Helical" evidence="8">
    <location>
        <begin position="300"/>
        <end position="319"/>
    </location>
</feature>
<keyword evidence="5 8" id="KW-0812">Transmembrane</keyword>
<evidence type="ECO:0000313" key="11">
    <source>
        <dbReference type="Proteomes" id="UP000053091"/>
    </source>
</evidence>
<feature type="transmembrane region" description="Helical" evidence="8">
    <location>
        <begin position="277"/>
        <end position="294"/>
    </location>
</feature>
<gene>
    <name evidence="10" type="ORF">TBC1_11227</name>
</gene>
<reference evidence="10" key="1">
    <citation type="journal article" date="2015" name="Genome Announc.">
        <title>Draft Genome Sequence of Bacteroidales Strain TBC1, a Novel Isolate from a Methanogenic Wastewater Treatment System.</title>
        <authorList>
            <person name="Tourlousse D.M."/>
            <person name="Matsuura N."/>
            <person name="Sun L."/>
            <person name="Toyonaga M."/>
            <person name="Kuroda K."/>
            <person name="Ohashi A."/>
            <person name="Cruz R."/>
            <person name="Yamaguchi T."/>
            <person name="Sekiguchi Y."/>
        </authorList>
    </citation>
    <scope>NUCLEOTIDE SEQUENCE [LARGE SCALE GENOMIC DNA]</scope>
    <source>
        <strain evidence="10">TBC1</strain>
    </source>
</reference>
<keyword evidence="2" id="KW-1003">Cell membrane</keyword>
<dbReference type="InterPro" id="IPR050297">
    <property type="entry name" value="LipidA_mod_glycosyltrf_83"/>
</dbReference>
<evidence type="ECO:0000256" key="1">
    <source>
        <dbReference type="ARBA" id="ARBA00004651"/>
    </source>
</evidence>
<feature type="transmembrane region" description="Helical" evidence="8">
    <location>
        <begin position="77"/>
        <end position="96"/>
    </location>
</feature>
<dbReference type="PANTHER" id="PTHR33908:SF11">
    <property type="entry name" value="MEMBRANE PROTEIN"/>
    <property type="match status" value="1"/>
</dbReference>
<comment type="subcellular location">
    <subcellularLocation>
        <location evidence="1">Cell membrane</location>
        <topology evidence="1">Multi-pass membrane protein</topology>
    </subcellularLocation>
</comment>
<keyword evidence="4 10" id="KW-0808">Transferase</keyword>
<proteinExistence type="predicted"/>
<feature type="transmembrane region" description="Helical" evidence="8">
    <location>
        <begin position="108"/>
        <end position="128"/>
    </location>
</feature>
<dbReference type="GO" id="GO:0009103">
    <property type="term" value="P:lipopolysaccharide biosynthetic process"/>
    <property type="evidence" value="ECO:0007669"/>
    <property type="project" value="UniProtKB-ARBA"/>
</dbReference>
<dbReference type="Pfam" id="PF13231">
    <property type="entry name" value="PMT_2"/>
    <property type="match status" value="1"/>
</dbReference>
<evidence type="ECO:0000256" key="5">
    <source>
        <dbReference type="ARBA" id="ARBA00022692"/>
    </source>
</evidence>
<evidence type="ECO:0000313" key="10">
    <source>
        <dbReference type="EMBL" id="GAP42099.1"/>
    </source>
</evidence>
<dbReference type="PANTHER" id="PTHR33908">
    <property type="entry name" value="MANNOSYLTRANSFERASE YKCB-RELATED"/>
    <property type="match status" value="1"/>
</dbReference>
<name>A0A0S7C034_9BACT</name>
<feature type="transmembrane region" description="Helical" evidence="8">
    <location>
        <begin position="331"/>
        <end position="350"/>
    </location>
</feature>
<keyword evidence="11" id="KW-1185">Reference proteome</keyword>
<protein>
    <submittedName>
        <fullName evidence="10">Dolichyl-phosphate-mannose-protein mannosyltransferase</fullName>
    </submittedName>
</protein>
<feature type="domain" description="Glycosyltransferase RgtA/B/C/D-like" evidence="9">
    <location>
        <begin position="56"/>
        <end position="216"/>
    </location>
</feature>
<dbReference type="GO" id="GO:0005886">
    <property type="term" value="C:plasma membrane"/>
    <property type="evidence" value="ECO:0007669"/>
    <property type="project" value="UniProtKB-SubCell"/>
</dbReference>
<keyword evidence="6 8" id="KW-1133">Transmembrane helix</keyword>
<evidence type="ECO:0000256" key="8">
    <source>
        <dbReference type="SAM" id="Phobius"/>
    </source>
</evidence>
<evidence type="ECO:0000256" key="3">
    <source>
        <dbReference type="ARBA" id="ARBA00022676"/>
    </source>
</evidence>
<dbReference type="STRING" id="1678841.TBC1_11227"/>
<dbReference type="OrthoDB" id="9813729at2"/>
<evidence type="ECO:0000256" key="4">
    <source>
        <dbReference type="ARBA" id="ARBA00022679"/>
    </source>
</evidence>
<evidence type="ECO:0000259" key="9">
    <source>
        <dbReference type="Pfam" id="PF13231"/>
    </source>
</evidence>
<feature type="transmembrane region" description="Helical" evidence="8">
    <location>
        <begin position="51"/>
        <end position="71"/>
    </location>
</feature>
<dbReference type="EMBL" id="DF968182">
    <property type="protein sequence ID" value="GAP42099.1"/>
    <property type="molecule type" value="Genomic_DNA"/>
</dbReference>
<dbReference type="RefSeq" id="WP_062037287.1">
    <property type="nucleotide sequence ID" value="NZ_DF968182.1"/>
</dbReference>